<organism evidence="1 2">
    <name type="scientific">Rhizobium fabae</name>
    <dbReference type="NCBI Taxonomy" id="573179"/>
    <lineage>
        <taxon>Bacteria</taxon>
        <taxon>Pseudomonadati</taxon>
        <taxon>Pseudomonadota</taxon>
        <taxon>Alphaproteobacteria</taxon>
        <taxon>Hyphomicrobiales</taxon>
        <taxon>Rhizobiaceae</taxon>
        <taxon>Rhizobium/Agrobacterium group</taxon>
        <taxon>Rhizobium</taxon>
    </lineage>
</organism>
<reference evidence="1 2" key="1">
    <citation type="submission" date="2020-08" db="EMBL/GenBank/DDBJ databases">
        <title>Genomic Encyclopedia of Type Strains, Phase IV (KMG-IV): sequencing the most valuable type-strain genomes for metagenomic binning, comparative biology and taxonomic classification.</title>
        <authorList>
            <person name="Goeker M."/>
        </authorList>
    </citation>
    <scope>NUCLEOTIDE SEQUENCE [LARGE SCALE GENOMIC DNA]</scope>
    <source>
        <strain evidence="1 2">DSM 19331</strain>
    </source>
</reference>
<protein>
    <submittedName>
        <fullName evidence="1">Uncharacterized protein</fullName>
    </submittedName>
</protein>
<sequence length="47" mass="5340">MDYRLLIKRLDMPALFDNRSPPTRWPISKPLHSRLTFAVGAGDADCP</sequence>
<dbReference type="EMBL" id="JACIDG010000025">
    <property type="protein sequence ID" value="MBB3919233.1"/>
    <property type="molecule type" value="Genomic_DNA"/>
</dbReference>
<dbReference type="Proteomes" id="UP000545490">
    <property type="component" value="Unassembled WGS sequence"/>
</dbReference>
<gene>
    <name evidence="1" type="ORF">GGQ65_006575</name>
</gene>
<evidence type="ECO:0000313" key="1">
    <source>
        <dbReference type="EMBL" id="MBB3919233.1"/>
    </source>
</evidence>
<evidence type="ECO:0000313" key="2">
    <source>
        <dbReference type="Proteomes" id="UP000545490"/>
    </source>
</evidence>
<accession>A0A7W6FM89</accession>
<comment type="caution">
    <text evidence="1">The sequence shown here is derived from an EMBL/GenBank/DDBJ whole genome shotgun (WGS) entry which is preliminary data.</text>
</comment>
<proteinExistence type="predicted"/>
<dbReference type="AlphaFoldDB" id="A0A7W6FM89"/>
<name>A0A7W6FM89_9HYPH</name>